<evidence type="ECO:0000313" key="9">
    <source>
        <dbReference type="EMBL" id="QJR36955.1"/>
    </source>
</evidence>
<evidence type="ECO:0000256" key="3">
    <source>
        <dbReference type="ARBA" id="ARBA00022605"/>
    </source>
</evidence>
<protein>
    <recommendedName>
        <fullName evidence="2">prephenate dehydratase</fullName>
        <ecNumber evidence="2">4.2.1.51</ecNumber>
    </recommendedName>
</protein>
<proteinExistence type="predicted"/>
<keyword evidence="5" id="KW-0584">Phenylalanine biosynthesis</keyword>
<evidence type="ECO:0000256" key="5">
    <source>
        <dbReference type="ARBA" id="ARBA00023222"/>
    </source>
</evidence>
<dbReference type="UniPathway" id="UPA00121">
    <property type="reaction ID" value="UER00345"/>
</dbReference>
<dbReference type="PANTHER" id="PTHR21022:SF19">
    <property type="entry name" value="PREPHENATE DEHYDRATASE-RELATED"/>
    <property type="match status" value="1"/>
</dbReference>
<evidence type="ECO:0000256" key="7">
    <source>
        <dbReference type="ARBA" id="ARBA00047848"/>
    </source>
</evidence>
<comment type="pathway">
    <text evidence="1">Amino-acid biosynthesis; L-phenylalanine biosynthesis; phenylpyruvate from prephenate: step 1/1.</text>
</comment>
<dbReference type="PANTHER" id="PTHR21022">
    <property type="entry name" value="PREPHENATE DEHYDRATASE P PROTEIN"/>
    <property type="match status" value="1"/>
</dbReference>
<dbReference type="SUPFAM" id="SSF53850">
    <property type="entry name" value="Periplasmic binding protein-like II"/>
    <property type="match status" value="1"/>
</dbReference>
<organism evidence="9 10">
    <name type="scientific">Gemmatimonas groenlandica</name>
    <dbReference type="NCBI Taxonomy" id="2732249"/>
    <lineage>
        <taxon>Bacteria</taxon>
        <taxon>Pseudomonadati</taxon>
        <taxon>Gemmatimonadota</taxon>
        <taxon>Gemmatimonadia</taxon>
        <taxon>Gemmatimonadales</taxon>
        <taxon>Gemmatimonadaceae</taxon>
        <taxon>Gemmatimonas</taxon>
    </lineage>
</organism>
<dbReference type="KEGG" id="ggr:HKW67_16235"/>
<name>A0A6M4IS29_9BACT</name>
<dbReference type="GO" id="GO:0009094">
    <property type="term" value="P:L-phenylalanine biosynthetic process"/>
    <property type="evidence" value="ECO:0007669"/>
    <property type="project" value="UniProtKB-UniPathway"/>
</dbReference>
<evidence type="ECO:0000256" key="2">
    <source>
        <dbReference type="ARBA" id="ARBA00013147"/>
    </source>
</evidence>
<dbReference type="Proteomes" id="UP000500938">
    <property type="component" value="Chromosome"/>
</dbReference>
<dbReference type="GO" id="GO:0004664">
    <property type="term" value="F:prephenate dehydratase activity"/>
    <property type="evidence" value="ECO:0007669"/>
    <property type="project" value="UniProtKB-EC"/>
</dbReference>
<dbReference type="InterPro" id="IPR018528">
    <property type="entry name" value="Preph_deHydtase_CS"/>
</dbReference>
<feature type="domain" description="Prephenate dehydratase" evidence="8">
    <location>
        <begin position="4"/>
        <end position="183"/>
    </location>
</feature>
<gene>
    <name evidence="9" type="ORF">HKW67_16235</name>
</gene>
<accession>A0A6M4IS29</accession>
<evidence type="ECO:0000313" key="10">
    <source>
        <dbReference type="Proteomes" id="UP000500938"/>
    </source>
</evidence>
<dbReference type="CDD" id="cd13631">
    <property type="entry name" value="PBP2_Ct-PDT_like"/>
    <property type="match status" value="1"/>
</dbReference>
<keyword evidence="4" id="KW-0057">Aromatic amino acid biosynthesis</keyword>
<dbReference type="AlphaFoldDB" id="A0A6M4IS29"/>
<dbReference type="EC" id="4.2.1.51" evidence="2"/>
<dbReference type="PROSITE" id="PS51171">
    <property type="entry name" value="PREPHENATE_DEHYDR_3"/>
    <property type="match status" value="1"/>
</dbReference>
<dbReference type="GO" id="GO:0005737">
    <property type="term" value="C:cytoplasm"/>
    <property type="evidence" value="ECO:0007669"/>
    <property type="project" value="TreeGrafter"/>
</dbReference>
<keyword evidence="6" id="KW-0456">Lyase</keyword>
<reference evidence="9 10" key="1">
    <citation type="submission" date="2020-05" db="EMBL/GenBank/DDBJ databases">
        <title>Complete genome sequence of Gemmatimonas greenlandica TET16.</title>
        <authorList>
            <person name="Zeng Y."/>
        </authorList>
    </citation>
    <scope>NUCLEOTIDE SEQUENCE [LARGE SCALE GENOMIC DNA]</scope>
    <source>
        <strain evidence="9 10">TET16</strain>
    </source>
</reference>
<evidence type="ECO:0000259" key="8">
    <source>
        <dbReference type="PROSITE" id="PS51171"/>
    </source>
</evidence>
<evidence type="ECO:0000256" key="4">
    <source>
        <dbReference type="ARBA" id="ARBA00023141"/>
    </source>
</evidence>
<dbReference type="Pfam" id="PF00800">
    <property type="entry name" value="PDT"/>
    <property type="match status" value="1"/>
</dbReference>
<dbReference type="EMBL" id="CP053085">
    <property type="protein sequence ID" value="QJR36955.1"/>
    <property type="molecule type" value="Genomic_DNA"/>
</dbReference>
<evidence type="ECO:0000256" key="1">
    <source>
        <dbReference type="ARBA" id="ARBA00004741"/>
    </source>
</evidence>
<dbReference type="Gene3D" id="3.40.190.10">
    <property type="entry name" value="Periplasmic binding protein-like II"/>
    <property type="match status" value="2"/>
</dbReference>
<dbReference type="RefSeq" id="WP_171226388.1">
    <property type="nucleotide sequence ID" value="NZ_CP053085.1"/>
</dbReference>
<dbReference type="InterPro" id="IPR001086">
    <property type="entry name" value="Preph_deHydtase"/>
</dbReference>
<dbReference type="PROSITE" id="PS00857">
    <property type="entry name" value="PREPHENATE_DEHYDR_1"/>
    <property type="match status" value="1"/>
</dbReference>
<keyword evidence="3" id="KW-0028">Amino-acid biosynthesis</keyword>
<sequence length="185" mass="19867">MIPRVAFQGELGAFSELAIRQQWPNGATAIPCRTFPDAIASVRSGAAEYGVIPVENAIIGAVKVALDALRSAGIEVVERSELRVPIHLCLLAPRGASLAELRNVHSHAVALAQCRIFFARHGWLEPAPHDDTAGAARMVAELNDRTVGAVASEMAAERYGLEIIARHIEDVPANWTRFLVISAST</sequence>
<evidence type="ECO:0000256" key="6">
    <source>
        <dbReference type="ARBA" id="ARBA00023239"/>
    </source>
</evidence>
<keyword evidence="10" id="KW-1185">Reference proteome</keyword>
<comment type="catalytic activity">
    <reaction evidence="7">
        <text>prephenate + H(+) = 3-phenylpyruvate + CO2 + H2O</text>
        <dbReference type="Rhea" id="RHEA:21648"/>
        <dbReference type="ChEBI" id="CHEBI:15377"/>
        <dbReference type="ChEBI" id="CHEBI:15378"/>
        <dbReference type="ChEBI" id="CHEBI:16526"/>
        <dbReference type="ChEBI" id="CHEBI:18005"/>
        <dbReference type="ChEBI" id="CHEBI:29934"/>
        <dbReference type="EC" id="4.2.1.51"/>
    </reaction>
</comment>